<dbReference type="PROSITE" id="PS50994">
    <property type="entry name" value="INTEGRASE"/>
    <property type="match status" value="1"/>
</dbReference>
<dbReference type="Proteomes" id="UP001558613">
    <property type="component" value="Unassembled WGS sequence"/>
</dbReference>
<dbReference type="PANTHER" id="PTHR37984">
    <property type="entry name" value="PROTEIN CBG26694"/>
    <property type="match status" value="1"/>
</dbReference>
<proteinExistence type="predicted"/>
<dbReference type="Gene3D" id="3.30.420.10">
    <property type="entry name" value="Ribonuclease H-like superfamily/Ribonuclease H"/>
    <property type="match status" value="1"/>
</dbReference>
<evidence type="ECO:0000313" key="3">
    <source>
        <dbReference type="Proteomes" id="UP001558613"/>
    </source>
</evidence>
<feature type="domain" description="Integrase catalytic" evidence="1">
    <location>
        <begin position="1"/>
        <end position="78"/>
    </location>
</feature>
<dbReference type="InterPro" id="IPR001584">
    <property type="entry name" value="Integrase_cat-core"/>
</dbReference>
<dbReference type="InterPro" id="IPR036397">
    <property type="entry name" value="RNaseH_sf"/>
</dbReference>
<reference evidence="2 3" key="1">
    <citation type="submission" date="2023-09" db="EMBL/GenBank/DDBJ databases">
        <authorList>
            <person name="Wang M."/>
        </authorList>
    </citation>
    <scope>NUCLEOTIDE SEQUENCE [LARGE SCALE GENOMIC DNA]</scope>
    <source>
        <strain evidence="2">GT-2023</strain>
        <tissue evidence="2">Liver</tissue>
    </source>
</reference>
<dbReference type="SUPFAM" id="SSF53098">
    <property type="entry name" value="Ribonuclease H-like"/>
    <property type="match status" value="1"/>
</dbReference>
<sequence length="403" mass="44215">MGVCEILGIKRSLCAPYHPQTNGLVERLNGTIQRSLSKLVGKEPHKWSDYLEATMFGLRTKKQITTRYSPYFVMFGREARYPCEVPEKYEINETIEDTIAEEFIGECIKRQDRIYKMVQDNITNVQHKTKKRKLEKGLSLHIQVGDRVLRQNIRSRQRKGGKLDPDYIGSYTVINVEGKSIDLKDDKGHCFPKINKDHLVHFIESPQIPAATQPPVFAAPTQPAQPPVFAAPTQPAQPPVFAAPTQPAQPPVFAAPTQPAQPPVFAAPTQPAQPPVFAAPTQPAQPPVFAAPTQPAQPPVFAAPTQPAQPPVFAAPTQPAQPPVCAAPTQPAQPPACAALTQSHTNCSLCGSLEFENTAANVGRLRKEIALCLLQESDAHIIPNSKLPQRQWSCDAHPKDTSD</sequence>
<keyword evidence="3" id="KW-1185">Reference proteome</keyword>
<dbReference type="InterPro" id="IPR050951">
    <property type="entry name" value="Retrovirus_Pol_polyprotein"/>
</dbReference>
<organism evidence="2 3">
    <name type="scientific">Cirrhinus molitorella</name>
    <name type="common">mud carp</name>
    <dbReference type="NCBI Taxonomy" id="172907"/>
    <lineage>
        <taxon>Eukaryota</taxon>
        <taxon>Metazoa</taxon>
        <taxon>Chordata</taxon>
        <taxon>Craniata</taxon>
        <taxon>Vertebrata</taxon>
        <taxon>Euteleostomi</taxon>
        <taxon>Actinopterygii</taxon>
        <taxon>Neopterygii</taxon>
        <taxon>Teleostei</taxon>
        <taxon>Ostariophysi</taxon>
        <taxon>Cypriniformes</taxon>
        <taxon>Cyprinidae</taxon>
        <taxon>Labeoninae</taxon>
        <taxon>Labeonini</taxon>
        <taxon>Cirrhinus</taxon>
    </lineage>
</organism>
<dbReference type="InterPro" id="IPR012337">
    <property type="entry name" value="RNaseH-like_sf"/>
</dbReference>
<dbReference type="PANTHER" id="PTHR37984:SF5">
    <property type="entry name" value="PROTEIN NYNRIN-LIKE"/>
    <property type="match status" value="1"/>
</dbReference>
<evidence type="ECO:0000259" key="1">
    <source>
        <dbReference type="PROSITE" id="PS50994"/>
    </source>
</evidence>
<gene>
    <name evidence="2" type="ORF">QQF64_034618</name>
</gene>
<comment type="caution">
    <text evidence="2">The sequence shown here is derived from an EMBL/GenBank/DDBJ whole genome shotgun (WGS) entry which is preliminary data.</text>
</comment>
<protein>
    <recommendedName>
        <fullName evidence="1">Integrase catalytic domain-containing protein</fullName>
    </recommendedName>
</protein>
<evidence type="ECO:0000313" key="2">
    <source>
        <dbReference type="EMBL" id="KAL1246484.1"/>
    </source>
</evidence>
<accession>A0ABR3L0T9</accession>
<name>A0ABR3L0T9_9TELE</name>
<dbReference type="EMBL" id="JAYMGO010000229">
    <property type="protein sequence ID" value="KAL1246484.1"/>
    <property type="molecule type" value="Genomic_DNA"/>
</dbReference>